<evidence type="ECO:0000313" key="2">
    <source>
        <dbReference type="Proteomes" id="UP000249299"/>
    </source>
</evidence>
<name>A0A327JHB3_9HYPH</name>
<dbReference type="Proteomes" id="UP000249299">
    <property type="component" value="Unassembled WGS sequence"/>
</dbReference>
<evidence type="ECO:0008006" key="3">
    <source>
        <dbReference type="Google" id="ProtNLM"/>
    </source>
</evidence>
<gene>
    <name evidence="1" type="ORF">CH339_18790</name>
</gene>
<organism evidence="1 2">
    <name type="scientific">Rhodobium orientis</name>
    <dbReference type="NCBI Taxonomy" id="34017"/>
    <lineage>
        <taxon>Bacteria</taxon>
        <taxon>Pseudomonadati</taxon>
        <taxon>Pseudomonadota</taxon>
        <taxon>Alphaproteobacteria</taxon>
        <taxon>Hyphomicrobiales</taxon>
        <taxon>Rhodobiaceae</taxon>
        <taxon>Rhodobium</taxon>
    </lineage>
</organism>
<dbReference type="RefSeq" id="WP_111435931.1">
    <property type="nucleotide sequence ID" value="NZ_JACIGG010000011.1"/>
</dbReference>
<dbReference type="EMBL" id="NPEV01000050">
    <property type="protein sequence ID" value="RAI25341.1"/>
    <property type="molecule type" value="Genomic_DNA"/>
</dbReference>
<proteinExistence type="predicted"/>
<protein>
    <recommendedName>
        <fullName evidence="3">DUF2946 domain-containing protein</fullName>
    </recommendedName>
</protein>
<keyword evidence="2" id="KW-1185">Reference proteome</keyword>
<reference evidence="1 2" key="1">
    <citation type="submission" date="2017-07" db="EMBL/GenBank/DDBJ databases">
        <title>Draft Genome Sequences of Select Purple Nonsulfur Bacteria.</title>
        <authorList>
            <person name="Lasarre B."/>
            <person name="Mckinlay J.B."/>
        </authorList>
    </citation>
    <scope>NUCLEOTIDE SEQUENCE [LARGE SCALE GENOMIC DNA]</scope>
    <source>
        <strain evidence="1 2">DSM 11290</strain>
    </source>
</reference>
<comment type="caution">
    <text evidence="1">The sequence shown here is derived from an EMBL/GenBank/DDBJ whole genome shotgun (WGS) entry which is preliminary data.</text>
</comment>
<sequence length="128" mass="12945">MSIFAMVLQVLAASEHLAASTSLIGSRDGERLPQSLFFICTGNGLARLGPEGQTGDRTGGPVTSCPICTAFALGGTGDVPGVGCLALPDVEFAAIIAVQPADLIVLASAYRRAPARGPPLPNGQITLA</sequence>
<accession>A0A327JHB3</accession>
<evidence type="ECO:0000313" key="1">
    <source>
        <dbReference type="EMBL" id="RAI25341.1"/>
    </source>
</evidence>
<dbReference type="AlphaFoldDB" id="A0A327JHB3"/>